<feature type="compositionally biased region" description="Basic and acidic residues" evidence="1">
    <location>
        <begin position="648"/>
        <end position="707"/>
    </location>
</feature>
<evidence type="ECO:0000313" key="3">
    <source>
        <dbReference type="Proteomes" id="UP001251528"/>
    </source>
</evidence>
<feature type="compositionally biased region" description="Low complexity" evidence="1">
    <location>
        <begin position="612"/>
        <end position="628"/>
    </location>
</feature>
<feature type="region of interest" description="Disordered" evidence="1">
    <location>
        <begin position="350"/>
        <end position="631"/>
    </location>
</feature>
<feature type="region of interest" description="Disordered" evidence="1">
    <location>
        <begin position="1"/>
        <end position="110"/>
    </location>
</feature>
<feature type="compositionally biased region" description="Basic and acidic residues" evidence="1">
    <location>
        <begin position="466"/>
        <end position="477"/>
    </location>
</feature>
<feature type="compositionally biased region" description="Low complexity" evidence="1">
    <location>
        <begin position="54"/>
        <end position="68"/>
    </location>
</feature>
<dbReference type="Proteomes" id="UP001251528">
    <property type="component" value="Unassembled WGS sequence"/>
</dbReference>
<organism evidence="2 3">
    <name type="scientific">Conoideocrella luteorostrata</name>
    <dbReference type="NCBI Taxonomy" id="1105319"/>
    <lineage>
        <taxon>Eukaryota</taxon>
        <taxon>Fungi</taxon>
        <taxon>Dikarya</taxon>
        <taxon>Ascomycota</taxon>
        <taxon>Pezizomycotina</taxon>
        <taxon>Sordariomycetes</taxon>
        <taxon>Hypocreomycetidae</taxon>
        <taxon>Hypocreales</taxon>
        <taxon>Clavicipitaceae</taxon>
        <taxon>Conoideocrella</taxon>
    </lineage>
</organism>
<proteinExistence type="predicted"/>
<sequence>MARAMADSSAQPQVGQSFDIFDEESTLLSDKHPPTPVTSNVDVLRELSESQNQTQATSIDSSASTSASPFTKPTQKGATVSENKSAKCQPFRRSSRLQRPKADTETFEPLVAVPEESSGAVEVENAVAAAVSPSATAGKDQATKANLEDDILPQAVELKSALEEQVKKHLAGQFEWIMAYPAEAASAEAEGSEDEQILGRPSAAGFYGCNLLPARRRHTSLTATEYSTDVYALLATPLTKVSHYSSSMTTVKGVDSPASGPLSKEAAPPPPPPPPPPYPGSPLKVPGVSAMMKHATSPSLTVVSETSSSMVDGSPRTCSFSIPRIEDSLEELDKLEEELEAVHQVTRTRQFAPATAHDKPIQTSLGTSNTKPSAPAISERVSIAGYSATVRVKPSQEKRPSLRRSASLTLRDKRSSQQDHMTESPKAAAGTSRSQLAINRLSTPKHPVKSVKPPTIPKFELPGDAVARRLKEQREARQAQQAEALKAQAPPPPKPRSNKPLAKPTFELPGEAISRRKREEREAKLREEEEEARKRREFKARPIRHSMGQAAIPRETLTSRGRQSKPCPEANGSGESGLQRKRMSMGVVRNSIGRCSMSNSPRSRGRSSVIFSTEASSATSTSTGSLSGKRNSVSLEELAVQKLRGKEILSKDSSYAEDKKKGKQEREMTAKMAREDAAERSRIASREWAEKKRRKELALKQAKENQDVQKGMTA</sequence>
<feature type="compositionally biased region" description="Basic residues" evidence="1">
    <location>
        <begin position="535"/>
        <end position="544"/>
    </location>
</feature>
<comment type="caution">
    <text evidence="2">The sequence shown here is derived from an EMBL/GenBank/DDBJ whole genome shotgun (WGS) entry which is preliminary data.</text>
</comment>
<name>A0AAJ0CD63_9HYPO</name>
<dbReference type="AlphaFoldDB" id="A0AAJ0CD63"/>
<keyword evidence="3" id="KW-1185">Reference proteome</keyword>
<feature type="compositionally biased region" description="Low complexity" evidence="1">
    <location>
        <begin position="478"/>
        <end position="488"/>
    </location>
</feature>
<evidence type="ECO:0008006" key="4">
    <source>
        <dbReference type="Google" id="ProtNLM"/>
    </source>
</evidence>
<evidence type="ECO:0000313" key="2">
    <source>
        <dbReference type="EMBL" id="KAK2589429.1"/>
    </source>
</evidence>
<feature type="compositionally biased region" description="Polar residues" evidence="1">
    <location>
        <begin position="69"/>
        <end position="83"/>
    </location>
</feature>
<feature type="compositionally biased region" description="Basic and acidic residues" evidence="1">
    <location>
        <begin position="410"/>
        <end position="423"/>
    </location>
</feature>
<feature type="region of interest" description="Disordered" evidence="1">
    <location>
        <begin position="250"/>
        <end position="287"/>
    </location>
</feature>
<feature type="compositionally biased region" description="Polar residues" evidence="1">
    <location>
        <begin position="361"/>
        <end position="372"/>
    </location>
</feature>
<reference evidence="2" key="1">
    <citation type="submission" date="2023-06" db="EMBL/GenBank/DDBJ databases">
        <title>Conoideocrella luteorostrata (Hypocreales: Clavicipitaceae), a potential biocontrol fungus for elongate hemlock scale in United States Christmas tree production areas.</title>
        <authorList>
            <person name="Barrett H."/>
            <person name="Lovett B."/>
            <person name="Macias A.M."/>
            <person name="Stajich J.E."/>
            <person name="Kasson M.T."/>
        </authorList>
    </citation>
    <scope>NUCLEOTIDE SEQUENCE</scope>
    <source>
        <strain evidence="2">ARSEF 14590</strain>
    </source>
</reference>
<feature type="region of interest" description="Disordered" evidence="1">
    <location>
        <begin position="648"/>
        <end position="714"/>
    </location>
</feature>
<protein>
    <recommendedName>
        <fullName evidence="4">TPX2 C-terminal domain-containing protein</fullName>
    </recommendedName>
</protein>
<feature type="compositionally biased region" description="Polar residues" evidence="1">
    <location>
        <begin position="431"/>
        <end position="442"/>
    </location>
</feature>
<feature type="compositionally biased region" description="Pro residues" evidence="1">
    <location>
        <begin position="267"/>
        <end position="280"/>
    </location>
</feature>
<gene>
    <name evidence="2" type="ORF">QQS21_012894</name>
</gene>
<feature type="compositionally biased region" description="Basic and acidic residues" evidence="1">
    <location>
        <begin position="513"/>
        <end position="534"/>
    </location>
</feature>
<evidence type="ECO:0000256" key="1">
    <source>
        <dbReference type="SAM" id="MobiDB-lite"/>
    </source>
</evidence>
<dbReference type="EMBL" id="JASWJB010000698">
    <property type="protein sequence ID" value="KAK2589429.1"/>
    <property type="molecule type" value="Genomic_DNA"/>
</dbReference>
<accession>A0AAJ0CD63</accession>